<feature type="transmembrane region" description="Helical" evidence="1">
    <location>
        <begin position="97"/>
        <end position="118"/>
    </location>
</feature>
<keyword evidence="1" id="KW-0472">Membrane</keyword>
<organism evidence="2 3">
    <name type="scientific">Gelidibacter salicanalis</name>
    <dbReference type="NCBI Taxonomy" id="291193"/>
    <lineage>
        <taxon>Bacteria</taxon>
        <taxon>Pseudomonadati</taxon>
        <taxon>Bacteroidota</taxon>
        <taxon>Flavobacteriia</taxon>
        <taxon>Flavobacteriales</taxon>
        <taxon>Flavobacteriaceae</taxon>
        <taxon>Gelidibacter</taxon>
    </lineage>
</organism>
<evidence type="ECO:0000313" key="2">
    <source>
        <dbReference type="EMBL" id="TXE10826.1"/>
    </source>
</evidence>
<comment type="caution">
    <text evidence="2">The sequence shown here is derived from an EMBL/GenBank/DDBJ whole genome shotgun (WGS) entry which is preliminary data.</text>
</comment>
<dbReference type="EMBL" id="VORX01000001">
    <property type="protein sequence ID" value="TXE10826.1"/>
    <property type="molecule type" value="Genomic_DNA"/>
</dbReference>
<accession>A0A5C7AQ06</accession>
<sequence length="119" mass="13764">MSDRDVLVQKLNQLSRENKISPYDKNRILQMPTEKGLKMDIISNTILKEGTISSELESIDFNSQNLDNDQVIRLILKVQKEQLIILEEMKKNTSMMVMWLVIIPIILSVVSVLFIFSLN</sequence>
<proteinExistence type="predicted"/>
<protein>
    <submittedName>
        <fullName evidence="2">Uncharacterized protein</fullName>
    </submittedName>
</protein>
<keyword evidence="1" id="KW-0812">Transmembrane</keyword>
<dbReference type="Proteomes" id="UP000321734">
    <property type="component" value="Unassembled WGS sequence"/>
</dbReference>
<reference evidence="2 3" key="1">
    <citation type="submission" date="2019-08" db="EMBL/GenBank/DDBJ databases">
        <title>Genome sequence of Gelidibacter salicanalis IC162T.</title>
        <authorList>
            <person name="Bowman J.P."/>
        </authorList>
    </citation>
    <scope>NUCLEOTIDE SEQUENCE [LARGE SCALE GENOMIC DNA]</scope>
    <source>
        <strain evidence="2 3">IC162</strain>
    </source>
</reference>
<keyword evidence="3" id="KW-1185">Reference proteome</keyword>
<name>A0A5C7AQ06_9FLAO</name>
<dbReference type="RefSeq" id="WP_146889544.1">
    <property type="nucleotide sequence ID" value="NZ_VORX01000001.1"/>
</dbReference>
<evidence type="ECO:0000256" key="1">
    <source>
        <dbReference type="SAM" id="Phobius"/>
    </source>
</evidence>
<gene>
    <name evidence="2" type="ORF">ES711_02670</name>
</gene>
<dbReference type="AlphaFoldDB" id="A0A5C7AQ06"/>
<evidence type="ECO:0000313" key="3">
    <source>
        <dbReference type="Proteomes" id="UP000321734"/>
    </source>
</evidence>
<keyword evidence="1" id="KW-1133">Transmembrane helix</keyword>